<comment type="caution">
    <text evidence="2">The sequence shown here is derived from an EMBL/GenBank/DDBJ whole genome shotgun (WGS) entry which is preliminary data.</text>
</comment>
<dbReference type="Proteomes" id="UP000657918">
    <property type="component" value="Unassembled WGS sequence"/>
</dbReference>
<accession>A0A835NAV0</accession>
<evidence type="ECO:0000313" key="3">
    <source>
        <dbReference type="Proteomes" id="UP000657918"/>
    </source>
</evidence>
<feature type="compositionally biased region" description="Basic and acidic residues" evidence="1">
    <location>
        <begin position="243"/>
        <end position="253"/>
    </location>
</feature>
<reference evidence="2 3" key="1">
    <citation type="submission" date="2020-10" db="EMBL/GenBank/DDBJ databases">
        <title>Plant Genome Project.</title>
        <authorList>
            <person name="Zhang R.-G."/>
        </authorList>
    </citation>
    <scope>NUCLEOTIDE SEQUENCE [LARGE SCALE GENOMIC DNA]</scope>
    <source>
        <strain evidence="2">FAFU-HL-1</strain>
        <tissue evidence="2">Leaf</tissue>
    </source>
</reference>
<name>A0A835NAV0_9ROSI</name>
<proteinExistence type="predicted"/>
<protein>
    <submittedName>
        <fullName evidence="2">Uncharacterized protein</fullName>
    </submittedName>
</protein>
<dbReference type="AlphaFoldDB" id="A0A835NAV0"/>
<sequence length="280" mass="30955">MKPRDQHSMIKHFALLGYKLEARNSDTDIANLNADTYTSVTFMMFLFASVNSKQCREKSAEIACHMRSITQTFACSHVETLSDHTKPALNALGSSLTMPTDIFLLLVICLSLHACNARFLGLSDKETKKQVLNKADFQVLVQDVDKLKIHRTTSAPSEMMPSEDQGAQGKQVVRRDDIITRKISLLGATTMNEKDAEVLTKQEEGTKGATSGNKVIVSSQADLQQASKIIEGQGRSMLGSTAKDTEEAVRSEENDIAEDEAVMDYAQPHRKPPIHNKKKS</sequence>
<feature type="region of interest" description="Disordered" evidence="1">
    <location>
        <begin position="227"/>
        <end position="280"/>
    </location>
</feature>
<dbReference type="InterPro" id="IPR053313">
    <property type="entry name" value="RGF"/>
</dbReference>
<feature type="compositionally biased region" description="Basic residues" evidence="1">
    <location>
        <begin position="268"/>
        <end position="280"/>
    </location>
</feature>
<dbReference type="PANTHER" id="PTHR34961:SF7">
    <property type="entry name" value="TRANSMEMBRANE PROTEIN"/>
    <property type="match status" value="1"/>
</dbReference>
<gene>
    <name evidence="2" type="ORF">SADUNF_Sadunf01G0098300</name>
</gene>
<evidence type="ECO:0000313" key="2">
    <source>
        <dbReference type="EMBL" id="KAF9689498.1"/>
    </source>
</evidence>
<dbReference type="PANTHER" id="PTHR34961">
    <property type="entry name" value="TRANSMEMBRANE PROTEIN"/>
    <property type="match status" value="1"/>
</dbReference>
<keyword evidence="3" id="KW-1185">Reference proteome</keyword>
<dbReference type="EMBL" id="JADGMS010000001">
    <property type="protein sequence ID" value="KAF9689498.1"/>
    <property type="molecule type" value="Genomic_DNA"/>
</dbReference>
<evidence type="ECO:0000256" key="1">
    <source>
        <dbReference type="SAM" id="MobiDB-lite"/>
    </source>
</evidence>
<dbReference type="OrthoDB" id="1911637at2759"/>
<organism evidence="2 3">
    <name type="scientific">Salix dunnii</name>
    <dbReference type="NCBI Taxonomy" id="1413687"/>
    <lineage>
        <taxon>Eukaryota</taxon>
        <taxon>Viridiplantae</taxon>
        <taxon>Streptophyta</taxon>
        <taxon>Embryophyta</taxon>
        <taxon>Tracheophyta</taxon>
        <taxon>Spermatophyta</taxon>
        <taxon>Magnoliopsida</taxon>
        <taxon>eudicotyledons</taxon>
        <taxon>Gunneridae</taxon>
        <taxon>Pentapetalae</taxon>
        <taxon>rosids</taxon>
        <taxon>fabids</taxon>
        <taxon>Malpighiales</taxon>
        <taxon>Salicaceae</taxon>
        <taxon>Saliceae</taxon>
        <taxon>Salix</taxon>
    </lineage>
</organism>